<organism evidence="1 2">
    <name type="scientific">Kiloniella spongiae</name>
    <dbReference type="NCBI Taxonomy" id="1489064"/>
    <lineage>
        <taxon>Bacteria</taxon>
        <taxon>Pseudomonadati</taxon>
        <taxon>Pseudomonadota</taxon>
        <taxon>Alphaproteobacteria</taxon>
        <taxon>Rhodospirillales</taxon>
        <taxon>Kiloniellaceae</taxon>
        <taxon>Kiloniella</taxon>
    </lineage>
</organism>
<sequence>MCSDRRKSHVTKKSHLKKFMPVLVFTSLFGCGESEQPSYHYKSEQYASFAKSLVVDFVSVSDLEISEKTGIIDLTGTGQKLVFKLHVSIGDGMPDIPEKVTISDVSVYTKDWKVNAILPGGVDKLVLNKVSSERYVADFYGEGAYIIQSKDEDAKASVVTTMLFPDGNEQQNKLVLRLKSWPLDQDGFIYSWMNFWRIFGFYR</sequence>
<name>A0A0H2MGD3_9PROT</name>
<proteinExistence type="predicted"/>
<reference evidence="1 2" key="1">
    <citation type="submission" date="2015-03" db="EMBL/GenBank/DDBJ databases">
        <title>Genome Sequence of Kiloniella spongiae MEBiC09566, isolated from a marine sponge.</title>
        <authorList>
            <person name="Shao Z."/>
            <person name="Wang L."/>
            <person name="Li X."/>
        </authorList>
    </citation>
    <scope>NUCLEOTIDE SEQUENCE [LARGE SCALE GENOMIC DNA]</scope>
    <source>
        <strain evidence="1 2">MEBiC09566</strain>
    </source>
</reference>
<gene>
    <name evidence="1" type="ORF">WH96_15680</name>
</gene>
<dbReference type="AlphaFoldDB" id="A0A0H2MGD3"/>
<dbReference type="EMBL" id="LAQL01000010">
    <property type="protein sequence ID" value="KLN59822.1"/>
    <property type="molecule type" value="Genomic_DNA"/>
</dbReference>
<evidence type="ECO:0000313" key="1">
    <source>
        <dbReference type="EMBL" id="KLN59822.1"/>
    </source>
</evidence>
<comment type="caution">
    <text evidence="1">The sequence shown here is derived from an EMBL/GenBank/DDBJ whole genome shotgun (WGS) entry which is preliminary data.</text>
</comment>
<dbReference type="Proteomes" id="UP000035444">
    <property type="component" value="Unassembled WGS sequence"/>
</dbReference>
<accession>A0A0H2MGD3</accession>
<keyword evidence="2" id="KW-1185">Reference proteome</keyword>
<protein>
    <submittedName>
        <fullName evidence="1">Uncharacterized protein</fullName>
    </submittedName>
</protein>
<evidence type="ECO:0000313" key="2">
    <source>
        <dbReference type="Proteomes" id="UP000035444"/>
    </source>
</evidence>